<reference evidence="2" key="1">
    <citation type="journal article" date="2020" name="mSystems">
        <title>Genome- and Community-Level Interaction Insights into Carbon Utilization and Element Cycling Functions of Hydrothermarchaeota in Hydrothermal Sediment.</title>
        <authorList>
            <person name="Zhou Z."/>
            <person name="Liu Y."/>
            <person name="Xu W."/>
            <person name="Pan J."/>
            <person name="Luo Z.H."/>
            <person name="Li M."/>
        </authorList>
    </citation>
    <scope>NUCLEOTIDE SEQUENCE [LARGE SCALE GENOMIC DNA]</scope>
    <source>
        <strain evidence="2">SpSt-1056</strain>
    </source>
</reference>
<dbReference type="SMART" id="SM00989">
    <property type="entry name" value="V4R"/>
    <property type="match status" value="1"/>
</dbReference>
<organism evidence="2">
    <name type="scientific">Caldiarchaeum subterraneum</name>
    <dbReference type="NCBI Taxonomy" id="311458"/>
    <lineage>
        <taxon>Archaea</taxon>
        <taxon>Nitrososphaerota</taxon>
        <taxon>Candidatus Caldarchaeales</taxon>
        <taxon>Candidatus Caldarchaeaceae</taxon>
        <taxon>Candidatus Caldarchaeum</taxon>
    </lineage>
</organism>
<evidence type="ECO:0000259" key="1">
    <source>
        <dbReference type="SMART" id="SM00989"/>
    </source>
</evidence>
<comment type="caution">
    <text evidence="2">The sequence shown here is derived from an EMBL/GenBank/DDBJ whole genome shotgun (WGS) entry which is preliminary data.</text>
</comment>
<accession>A0A7C5Q848</accession>
<dbReference type="SUPFAM" id="SSF111126">
    <property type="entry name" value="Ligand-binding domain in the NO signalling and Golgi transport"/>
    <property type="match status" value="1"/>
</dbReference>
<sequence length="169" mass="18271">MPSKRKLACMTGVEGFVYDDVFGGRVFMLSAKTCREMVRLLAESMSKPAADALMWNIGMRYGMALGRRAAVISRSADEQIRSLALSALKAGWGVPQVTNNLATTGTVEVVMNSCVFCDGLMGEDSPHCFFLSGVLNGIAETIFNTSFRTIETECSAMGAKACKFNITKI</sequence>
<dbReference type="PANTHER" id="PTHR35090:SF2">
    <property type="entry name" value="ARSR FAMILY TRANSCRIPTIONAL REGULATOR"/>
    <property type="match status" value="1"/>
</dbReference>
<feature type="domain" description="4-vinyl reductase 4VR" evidence="1">
    <location>
        <begin position="106"/>
        <end position="168"/>
    </location>
</feature>
<protein>
    <recommendedName>
        <fullName evidence="1">4-vinyl reductase 4VR domain-containing protein</fullName>
    </recommendedName>
</protein>
<dbReference type="AlphaFoldDB" id="A0A7C5Q848"/>
<evidence type="ECO:0000313" key="2">
    <source>
        <dbReference type="EMBL" id="HHK68486.1"/>
    </source>
</evidence>
<dbReference type="Pfam" id="PF02830">
    <property type="entry name" value="V4R"/>
    <property type="match status" value="1"/>
</dbReference>
<proteinExistence type="predicted"/>
<dbReference type="InterPro" id="IPR024096">
    <property type="entry name" value="NO_sig/Golgi_transp_ligand-bd"/>
</dbReference>
<dbReference type="Gene3D" id="3.30.1380.20">
    <property type="entry name" value="Trafficking protein particle complex subunit 3"/>
    <property type="match status" value="1"/>
</dbReference>
<gene>
    <name evidence="2" type="ORF">ENM11_04950</name>
</gene>
<name>A0A7C5Q848_CALS0</name>
<dbReference type="InterPro" id="IPR004096">
    <property type="entry name" value="V4R"/>
</dbReference>
<dbReference type="EMBL" id="DRWN01000033">
    <property type="protein sequence ID" value="HHK68486.1"/>
    <property type="molecule type" value="Genomic_DNA"/>
</dbReference>
<dbReference type="PANTHER" id="PTHR35090">
    <property type="entry name" value="DNA-DIRECTED RNA POLYMERASE SUBUNIT I"/>
    <property type="match status" value="1"/>
</dbReference>